<dbReference type="EMBL" id="JALJOT010000011">
    <property type="protein sequence ID" value="KAK9905776.1"/>
    <property type="molecule type" value="Genomic_DNA"/>
</dbReference>
<dbReference type="InterPro" id="IPR052648">
    <property type="entry name" value="Ser-tRNA(Sec)_kinase"/>
</dbReference>
<comment type="caution">
    <text evidence="3">The sequence shown here is derived from an EMBL/GenBank/DDBJ whole genome shotgun (WGS) entry which is preliminary data.</text>
</comment>
<dbReference type="PANTHER" id="PTHR20873">
    <property type="entry name" value="L-SERYL-TRNA(SEC) KINASE"/>
    <property type="match status" value="1"/>
</dbReference>
<protein>
    <submittedName>
        <fullName evidence="3">Uncharacterized protein</fullName>
    </submittedName>
</protein>
<reference evidence="3 4" key="1">
    <citation type="journal article" date="2024" name="Nat. Commun.">
        <title>Phylogenomics reveals the evolutionary origins of lichenization in chlorophyte algae.</title>
        <authorList>
            <person name="Puginier C."/>
            <person name="Libourel C."/>
            <person name="Otte J."/>
            <person name="Skaloud P."/>
            <person name="Haon M."/>
            <person name="Grisel S."/>
            <person name="Petersen M."/>
            <person name="Berrin J.G."/>
            <person name="Delaux P.M."/>
            <person name="Dal Grande F."/>
            <person name="Keller J."/>
        </authorList>
    </citation>
    <scope>NUCLEOTIDE SEQUENCE [LARGE SCALE GENOMIC DNA]</scope>
    <source>
        <strain evidence="3 4">SAG 216-7</strain>
    </source>
</reference>
<evidence type="ECO:0000256" key="1">
    <source>
        <dbReference type="ARBA" id="ARBA00022741"/>
    </source>
</evidence>
<evidence type="ECO:0000313" key="4">
    <source>
        <dbReference type="Proteomes" id="UP001491310"/>
    </source>
</evidence>
<dbReference type="InterPro" id="IPR013641">
    <property type="entry name" value="KTI12/PSTK"/>
</dbReference>
<name>A0ABR2YI09_9CHLO</name>
<evidence type="ECO:0000313" key="3">
    <source>
        <dbReference type="EMBL" id="KAK9905776.1"/>
    </source>
</evidence>
<organism evidence="3 4">
    <name type="scientific">Coccomyxa subellipsoidea</name>
    <dbReference type="NCBI Taxonomy" id="248742"/>
    <lineage>
        <taxon>Eukaryota</taxon>
        <taxon>Viridiplantae</taxon>
        <taxon>Chlorophyta</taxon>
        <taxon>core chlorophytes</taxon>
        <taxon>Trebouxiophyceae</taxon>
        <taxon>Trebouxiophyceae incertae sedis</taxon>
        <taxon>Coccomyxaceae</taxon>
        <taxon>Coccomyxa</taxon>
    </lineage>
</organism>
<gene>
    <name evidence="3" type="ORF">WJX75_006078</name>
</gene>
<proteinExistence type="predicted"/>
<dbReference type="PANTHER" id="PTHR20873:SF0">
    <property type="entry name" value="L-SERYL-TRNA(SEC) KINASE"/>
    <property type="match status" value="1"/>
</dbReference>
<dbReference type="Pfam" id="PF08433">
    <property type="entry name" value="KTI12"/>
    <property type="match status" value="1"/>
</dbReference>
<dbReference type="Gene3D" id="3.40.50.300">
    <property type="entry name" value="P-loop containing nucleotide triphosphate hydrolases"/>
    <property type="match status" value="1"/>
</dbReference>
<dbReference type="Proteomes" id="UP001491310">
    <property type="component" value="Unassembled WGS sequence"/>
</dbReference>
<accession>A0ABR2YI09</accession>
<dbReference type="InterPro" id="IPR027417">
    <property type="entry name" value="P-loop_NTPase"/>
</dbReference>
<keyword evidence="1" id="KW-0547">Nucleotide-binding</keyword>
<keyword evidence="2" id="KW-0067">ATP-binding</keyword>
<sequence>MRFECAQIARQHKAAFAVIYIPCTLENASTRNALRSKEEQVPQEVLDRMAARLEPPNPSKHSWEHNTVTVPSEELPSPSNLDDQAWTGVWEAIMGAWGPPLPEAVPPKPRGPSTAASATAAHDVDLRSRCAVAAAIGAIASRDGKAAAAGRLNMARRSLLARLHKDEDWRELAAELAEFEQLCQAVAAEYSGGNLSARQHCVQ</sequence>
<keyword evidence="4" id="KW-1185">Reference proteome</keyword>
<evidence type="ECO:0000256" key="2">
    <source>
        <dbReference type="ARBA" id="ARBA00022840"/>
    </source>
</evidence>